<evidence type="ECO:0000256" key="2">
    <source>
        <dbReference type="SAM" id="Phobius"/>
    </source>
</evidence>
<feature type="domain" description="DUF6533" evidence="3">
    <location>
        <begin position="28"/>
        <end position="68"/>
    </location>
</feature>
<keyword evidence="2" id="KW-0812">Transmembrane</keyword>
<feature type="transmembrane region" description="Helical" evidence="2">
    <location>
        <begin position="227"/>
        <end position="245"/>
    </location>
</feature>
<feature type="region of interest" description="Disordered" evidence="1">
    <location>
        <begin position="312"/>
        <end position="365"/>
    </location>
</feature>
<evidence type="ECO:0000259" key="3">
    <source>
        <dbReference type="Pfam" id="PF20151"/>
    </source>
</evidence>
<feature type="transmembrane region" description="Helical" evidence="2">
    <location>
        <begin position="172"/>
        <end position="193"/>
    </location>
</feature>
<gene>
    <name evidence="4" type="ORF">JAAARDRAFT_430099</name>
</gene>
<dbReference type="InterPro" id="IPR045340">
    <property type="entry name" value="DUF6533"/>
</dbReference>
<keyword evidence="2" id="KW-0472">Membrane</keyword>
<evidence type="ECO:0000256" key="1">
    <source>
        <dbReference type="SAM" id="MobiDB-lite"/>
    </source>
</evidence>
<dbReference type="EMBL" id="KL197733">
    <property type="protein sequence ID" value="KDQ53609.1"/>
    <property type="molecule type" value="Genomic_DNA"/>
</dbReference>
<feature type="transmembrane region" description="Helical" evidence="2">
    <location>
        <begin position="16"/>
        <end position="39"/>
    </location>
</feature>
<protein>
    <recommendedName>
        <fullName evidence="3">DUF6533 domain-containing protein</fullName>
    </recommendedName>
</protein>
<dbReference type="Pfam" id="PF20151">
    <property type="entry name" value="DUF6533"/>
    <property type="match status" value="1"/>
</dbReference>
<feature type="transmembrane region" description="Helical" evidence="2">
    <location>
        <begin position="95"/>
        <end position="118"/>
    </location>
</feature>
<feature type="transmembrane region" description="Helical" evidence="2">
    <location>
        <begin position="251"/>
        <end position="271"/>
    </location>
</feature>
<evidence type="ECO:0000313" key="5">
    <source>
        <dbReference type="Proteomes" id="UP000027265"/>
    </source>
</evidence>
<reference evidence="5" key="1">
    <citation type="journal article" date="2014" name="Proc. Natl. Acad. Sci. U.S.A.">
        <title>Extensive sampling of basidiomycete genomes demonstrates inadequacy of the white-rot/brown-rot paradigm for wood decay fungi.</title>
        <authorList>
            <person name="Riley R."/>
            <person name="Salamov A.A."/>
            <person name="Brown D.W."/>
            <person name="Nagy L.G."/>
            <person name="Floudas D."/>
            <person name="Held B.W."/>
            <person name="Levasseur A."/>
            <person name="Lombard V."/>
            <person name="Morin E."/>
            <person name="Otillar R."/>
            <person name="Lindquist E.A."/>
            <person name="Sun H."/>
            <person name="LaButti K.M."/>
            <person name="Schmutz J."/>
            <person name="Jabbour D."/>
            <person name="Luo H."/>
            <person name="Baker S.E."/>
            <person name="Pisabarro A.G."/>
            <person name="Walton J.D."/>
            <person name="Blanchette R.A."/>
            <person name="Henrissat B."/>
            <person name="Martin F."/>
            <person name="Cullen D."/>
            <person name="Hibbett D.S."/>
            <person name="Grigoriev I.V."/>
        </authorList>
    </citation>
    <scope>NUCLEOTIDE SEQUENCE [LARGE SCALE GENOMIC DNA]</scope>
    <source>
        <strain evidence="5">MUCL 33604</strain>
    </source>
</reference>
<accession>A0A067PFQ5</accession>
<dbReference type="Proteomes" id="UP000027265">
    <property type="component" value="Unassembled WGS sequence"/>
</dbReference>
<organism evidence="4 5">
    <name type="scientific">Jaapia argillacea MUCL 33604</name>
    <dbReference type="NCBI Taxonomy" id="933084"/>
    <lineage>
        <taxon>Eukaryota</taxon>
        <taxon>Fungi</taxon>
        <taxon>Dikarya</taxon>
        <taxon>Basidiomycota</taxon>
        <taxon>Agaricomycotina</taxon>
        <taxon>Agaricomycetes</taxon>
        <taxon>Agaricomycetidae</taxon>
        <taxon>Jaapiales</taxon>
        <taxon>Jaapiaceae</taxon>
        <taxon>Jaapia</taxon>
    </lineage>
</organism>
<dbReference type="OrthoDB" id="3349377at2759"/>
<dbReference type="InParanoid" id="A0A067PFQ5"/>
<feature type="compositionally biased region" description="Basic and acidic residues" evidence="1">
    <location>
        <begin position="325"/>
        <end position="339"/>
    </location>
</feature>
<name>A0A067PFQ5_9AGAM</name>
<keyword evidence="5" id="KW-1185">Reference proteome</keyword>
<feature type="transmembrane region" description="Helical" evidence="2">
    <location>
        <begin position="60"/>
        <end position="80"/>
    </location>
</feature>
<evidence type="ECO:0000313" key="4">
    <source>
        <dbReference type="EMBL" id="KDQ53609.1"/>
    </source>
</evidence>
<dbReference type="AlphaFoldDB" id="A0A067PFQ5"/>
<proteinExistence type="predicted"/>
<keyword evidence="2" id="KW-1133">Transmembrane helix</keyword>
<sequence>MLADALPVNPDTLQDLIAGIYLIRLIRISTCMLTIYDHFITLDQEIELIWRKRWSLAKVLYIWNRYVGDALMVASVAVFLDSGISLHVSKVWSPIQAWISLTIGVALQGIMQLRIYALYNRSRPVTITMVSAYIIQLIALIGFMIAANGKIVVQNQPIPGVHMCIMTNVPSYYFAFWLCTTAFDALLFGLAAYEGFKDFSAKRRAGTLGKGKWLRNTLMGVLLRDTFTYYLIVLALYIANAMVWMREPASLYIPQSLLMGISINLGCKLVLNLRELHYSRQRGIARSDGSLGFGLGDISVLRRSAYTPSIDAQDHGAAADVEEHEDGRDEELGTRDRDSPSSGNTAQSTTVSDGGSGGDVEEIPR</sequence>
<feature type="transmembrane region" description="Helical" evidence="2">
    <location>
        <begin position="130"/>
        <end position="152"/>
    </location>
</feature>
<dbReference type="HOGENOM" id="CLU_035509_0_0_1"/>